<evidence type="ECO:0008006" key="3">
    <source>
        <dbReference type="Google" id="ProtNLM"/>
    </source>
</evidence>
<accession>A0A420YBR6</accession>
<dbReference type="PANTHER" id="PTHR38436:SF3">
    <property type="entry name" value="CARBOXYMETHYLENEBUTENOLIDASE-RELATED"/>
    <property type="match status" value="1"/>
</dbReference>
<dbReference type="PANTHER" id="PTHR38436">
    <property type="entry name" value="POLYKETIDE CYCLASE SNOAL-LIKE DOMAIN"/>
    <property type="match status" value="1"/>
</dbReference>
<proteinExistence type="predicted"/>
<dbReference type="Proteomes" id="UP000275385">
    <property type="component" value="Unassembled WGS sequence"/>
</dbReference>
<dbReference type="GO" id="GO:0030638">
    <property type="term" value="P:polyketide metabolic process"/>
    <property type="evidence" value="ECO:0007669"/>
    <property type="project" value="InterPro"/>
</dbReference>
<evidence type="ECO:0000313" key="2">
    <source>
        <dbReference type="Proteomes" id="UP000275385"/>
    </source>
</evidence>
<dbReference type="Gene3D" id="3.10.450.50">
    <property type="match status" value="1"/>
</dbReference>
<dbReference type="InterPro" id="IPR032710">
    <property type="entry name" value="NTF2-like_dom_sf"/>
</dbReference>
<name>A0A420YBR6_9PEZI</name>
<dbReference type="EMBL" id="QVQW01000022">
    <property type="protein sequence ID" value="RKU45304.1"/>
    <property type="molecule type" value="Genomic_DNA"/>
</dbReference>
<protein>
    <recommendedName>
        <fullName evidence="3">SnoaL-like domain-containing protein</fullName>
    </recommendedName>
</protein>
<comment type="caution">
    <text evidence="1">The sequence shown here is derived from an EMBL/GenBank/DDBJ whole genome shotgun (WGS) entry which is preliminary data.</text>
</comment>
<dbReference type="InterPro" id="IPR009959">
    <property type="entry name" value="Cyclase_SnoaL-like"/>
</dbReference>
<organism evidence="1 2">
    <name type="scientific">Coniochaeta pulveracea</name>
    <dbReference type="NCBI Taxonomy" id="177199"/>
    <lineage>
        <taxon>Eukaryota</taxon>
        <taxon>Fungi</taxon>
        <taxon>Dikarya</taxon>
        <taxon>Ascomycota</taxon>
        <taxon>Pezizomycotina</taxon>
        <taxon>Sordariomycetes</taxon>
        <taxon>Sordariomycetidae</taxon>
        <taxon>Coniochaetales</taxon>
        <taxon>Coniochaetaceae</taxon>
        <taxon>Coniochaeta</taxon>
    </lineage>
</organism>
<dbReference type="STRING" id="177199.A0A420YBR6"/>
<dbReference type="OrthoDB" id="5440at2759"/>
<reference evidence="1 2" key="1">
    <citation type="submission" date="2018-08" db="EMBL/GenBank/DDBJ databases">
        <title>Draft genome of the lignicolous fungus Coniochaeta pulveracea.</title>
        <authorList>
            <person name="Borstlap C.J."/>
            <person name="De Witt R.N."/>
            <person name="Botha A."/>
            <person name="Volschenk H."/>
        </authorList>
    </citation>
    <scope>NUCLEOTIDE SEQUENCE [LARGE SCALE GENOMIC DNA]</scope>
    <source>
        <strain evidence="1 2">CAB683</strain>
    </source>
</reference>
<gene>
    <name evidence="1" type="ORF">DL546_006862</name>
</gene>
<dbReference type="SUPFAM" id="SSF54427">
    <property type="entry name" value="NTF2-like"/>
    <property type="match status" value="1"/>
</dbReference>
<evidence type="ECO:0000313" key="1">
    <source>
        <dbReference type="EMBL" id="RKU45304.1"/>
    </source>
</evidence>
<dbReference type="AlphaFoldDB" id="A0A420YBR6"/>
<keyword evidence="2" id="KW-1185">Reference proteome</keyword>
<sequence>MSRLTLQAPLTRRGDGPGLILVVPVIPAEDRASGRDTLDPEPMQKWAEEGFTVAQFEVDVTWQRDDGLDVKWSPTELPRAIEALDKHEKCTNKEMYGLIFYLPGYDCERPKLEESYRIGAVVCNDYVQFQLVLHGDHTIPHVFHFAEPGETCKPPVEPMIFYRYPAVTSPFFLFPSHKSYSPASAAVAHTRSLTALRKALGGPCFDLEEIWEEHTRFEFEARSVEETMNTMVAEPYVNHVPTMTGGIGRQNLSIFYAMHFIHSNPKDTALELVSRTVGVDRVVDEFIFSFTHDRVIDWLAPGIPPTGKKLRIPFTAVVNIRGDRLYHEHIAWDQLTVLIQMGLMPEYLPFPYSLPDGRLKGKQLEYRVPGAGHEVADKLLDECSQPSNEMFLFSVREADSGQDNRPAKRTRG</sequence>